<dbReference type="Pfam" id="PF03747">
    <property type="entry name" value="ADP_ribosyl_GH"/>
    <property type="match status" value="1"/>
</dbReference>
<dbReference type="PANTHER" id="PTHR16222:SF17">
    <property type="entry name" value="SELENOPROTEIN J"/>
    <property type="match status" value="1"/>
</dbReference>
<reference evidence="2 3" key="1">
    <citation type="submission" date="2017-08" db="EMBL/GenBank/DDBJ databases">
        <title>Acidophilic green algal genome provides insights into adaptation to an acidic environment.</title>
        <authorList>
            <person name="Hirooka S."/>
            <person name="Hirose Y."/>
            <person name="Kanesaki Y."/>
            <person name="Higuchi S."/>
            <person name="Fujiwara T."/>
            <person name="Onuma R."/>
            <person name="Era A."/>
            <person name="Ohbayashi R."/>
            <person name="Uzuka A."/>
            <person name="Nozaki H."/>
            <person name="Yoshikawa H."/>
            <person name="Miyagishima S.Y."/>
        </authorList>
    </citation>
    <scope>NUCLEOTIDE SEQUENCE [LARGE SCALE GENOMIC DNA]</scope>
    <source>
        <strain evidence="2 3">NIES-2499</strain>
    </source>
</reference>
<dbReference type="OrthoDB" id="547734at2759"/>
<keyword evidence="1" id="KW-0479">Metal-binding</keyword>
<proteinExistence type="predicted"/>
<name>A0A250XQY7_9CHLO</name>
<comment type="caution">
    <text evidence="2">The sequence shown here is derived from an EMBL/GenBank/DDBJ whole genome shotgun (WGS) entry which is preliminary data.</text>
</comment>
<keyword evidence="3" id="KW-1185">Reference proteome</keyword>
<dbReference type="Gene3D" id="1.10.4080.10">
    <property type="entry name" value="ADP-ribosylation/Crystallin J1"/>
    <property type="match status" value="1"/>
</dbReference>
<dbReference type="AlphaFoldDB" id="A0A250XQY7"/>
<dbReference type="SUPFAM" id="SSF101478">
    <property type="entry name" value="ADP-ribosylglycohydrolase"/>
    <property type="match status" value="1"/>
</dbReference>
<feature type="binding site" evidence="1">
    <location>
        <position position="254"/>
    </location>
    <ligand>
        <name>Mg(2+)</name>
        <dbReference type="ChEBI" id="CHEBI:18420"/>
        <label>1</label>
    </ligand>
</feature>
<evidence type="ECO:0000313" key="2">
    <source>
        <dbReference type="EMBL" id="GAX85474.1"/>
    </source>
</evidence>
<dbReference type="PANTHER" id="PTHR16222">
    <property type="entry name" value="ADP-RIBOSYLGLYCOHYDROLASE"/>
    <property type="match status" value="1"/>
</dbReference>
<evidence type="ECO:0000313" key="3">
    <source>
        <dbReference type="Proteomes" id="UP000232323"/>
    </source>
</evidence>
<accession>A0A250XQY7</accession>
<organism evidence="2 3">
    <name type="scientific">Chlamydomonas eustigma</name>
    <dbReference type="NCBI Taxonomy" id="1157962"/>
    <lineage>
        <taxon>Eukaryota</taxon>
        <taxon>Viridiplantae</taxon>
        <taxon>Chlorophyta</taxon>
        <taxon>core chlorophytes</taxon>
        <taxon>Chlorophyceae</taxon>
        <taxon>CS clade</taxon>
        <taxon>Chlamydomonadales</taxon>
        <taxon>Chlamydomonadaceae</taxon>
        <taxon>Chlamydomonas</taxon>
    </lineage>
</organism>
<evidence type="ECO:0008006" key="4">
    <source>
        <dbReference type="Google" id="ProtNLM"/>
    </source>
</evidence>
<sequence>MGLHWVYDQDELGSKLKETERINEPEFFPPVDSFYKHPQGEFTPYGHELMAHLNFLAEMAKQADKRDNIDGDALAKYLSVYFKTQAHKGHYLNKASKAVLQNVQEGKQYPETGHPSDAEAGAFAKAPALVAVFTGPQLISNMETTVKVVMKNEAAAQAGVAAAAILEKVVSGMSVKEAIRWSLQESSPLSQTCKLQIEEAMAVQVANFSTTVQNMGLSCGLPESLQLALLGAVTYQDYSRAIRINIVAGGDNASRSILLGSLLAAQFGLGAIPEGWRAKTTHYVEAERLIDEILAAKAQKATVPVVTMAAL</sequence>
<feature type="binding site" evidence="1">
    <location>
        <position position="251"/>
    </location>
    <ligand>
        <name>Mg(2+)</name>
        <dbReference type="ChEBI" id="CHEBI:18420"/>
        <label>1</label>
    </ligand>
</feature>
<keyword evidence="1" id="KW-0460">Magnesium</keyword>
<dbReference type="EMBL" id="BEGY01000170">
    <property type="protein sequence ID" value="GAX85474.1"/>
    <property type="molecule type" value="Genomic_DNA"/>
</dbReference>
<evidence type="ECO:0000256" key="1">
    <source>
        <dbReference type="PIRSR" id="PIRSR605502-1"/>
    </source>
</evidence>
<dbReference type="Proteomes" id="UP000232323">
    <property type="component" value="Unassembled WGS sequence"/>
</dbReference>
<dbReference type="InterPro" id="IPR036705">
    <property type="entry name" value="Ribosyl_crysJ1_sf"/>
</dbReference>
<protein>
    <recommendedName>
        <fullName evidence="4">ADP-ribosylglycohydrolase</fullName>
    </recommendedName>
</protein>
<dbReference type="InterPro" id="IPR005502">
    <property type="entry name" value="Ribosyl_crysJ1"/>
</dbReference>
<dbReference type="GO" id="GO:0046872">
    <property type="term" value="F:metal ion binding"/>
    <property type="evidence" value="ECO:0007669"/>
    <property type="project" value="UniProtKB-KW"/>
</dbReference>
<dbReference type="STRING" id="1157962.A0A250XQY7"/>
<dbReference type="InterPro" id="IPR050792">
    <property type="entry name" value="ADP-ribosylglycohydrolase"/>
</dbReference>
<gene>
    <name evidence="2" type="ORF">CEUSTIGMA_g12890.t1</name>
</gene>
<comment type="cofactor">
    <cofactor evidence="1">
        <name>Mg(2+)</name>
        <dbReference type="ChEBI" id="CHEBI:18420"/>
    </cofactor>
    <text evidence="1">Binds 2 magnesium ions per subunit.</text>
</comment>